<evidence type="ECO:0000313" key="6">
    <source>
        <dbReference type="Proteomes" id="UP000184225"/>
    </source>
</evidence>
<proteinExistence type="predicted"/>
<name>A0A1M6FJF9_9FLAO</name>
<sequence>MKKRATITLKRLAEDLELSVSTVSRALNNHPDISASTKEVICKYAKKMNYHPNLFAKGFRSQKTHIIGLVVPQISNYFTSTIIEGVLNEAEEKGYRVIVSESKNSPKKQNEVIQMMMQFGVDGLLLSLTRKTKDVQSIISASERIPLVLLDKISNKIPCTHVIINEEQAAFEAVEHLIHTGKKNIAIIKETEKTFNSEMRFAGYLKALKKHNLPVDEQYILSTEDISLQHGQRLAYQLLSLQKRPDAIFTITDDCAIGVIKTLKKLNIKIPDDIAVLGFSNSLNSTIISPKLTTVDQPGQKIGGTAVKYLIEELDNETQLTNKTIEIKTHLVVRESTLKL</sequence>
<dbReference type="Gene3D" id="3.40.50.2300">
    <property type="match status" value="2"/>
</dbReference>
<gene>
    <name evidence="5" type="ORF">SAMN04488096_106177</name>
</gene>
<dbReference type="PROSITE" id="PS50932">
    <property type="entry name" value="HTH_LACI_2"/>
    <property type="match status" value="1"/>
</dbReference>
<keyword evidence="1" id="KW-0805">Transcription regulation</keyword>
<dbReference type="InterPro" id="IPR000843">
    <property type="entry name" value="HTH_LacI"/>
</dbReference>
<dbReference type="GO" id="GO:0000976">
    <property type="term" value="F:transcription cis-regulatory region binding"/>
    <property type="evidence" value="ECO:0007669"/>
    <property type="project" value="TreeGrafter"/>
</dbReference>
<dbReference type="OrthoDB" id="9768806at2"/>
<dbReference type="SMART" id="SM00354">
    <property type="entry name" value="HTH_LACI"/>
    <property type="match status" value="1"/>
</dbReference>
<evidence type="ECO:0000256" key="3">
    <source>
        <dbReference type="ARBA" id="ARBA00023163"/>
    </source>
</evidence>
<evidence type="ECO:0000313" key="5">
    <source>
        <dbReference type="EMBL" id="SHI97837.1"/>
    </source>
</evidence>
<dbReference type="InterPro" id="IPR046335">
    <property type="entry name" value="LacI/GalR-like_sensor"/>
</dbReference>
<dbReference type="SUPFAM" id="SSF53822">
    <property type="entry name" value="Periplasmic binding protein-like I"/>
    <property type="match status" value="1"/>
</dbReference>
<dbReference type="InterPro" id="IPR028082">
    <property type="entry name" value="Peripla_BP_I"/>
</dbReference>
<dbReference type="SUPFAM" id="SSF47413">
    <property type="entry name" value="lambda repressor-like DNA-binding domains"/>
    <property type="match status" value="1"/>
</dbReference>
<dbReference type="Gene3D" id="1.10.260.40">
    <property type="entry name" value="lambda repressor-like DNA-binding domains"/>
    <property type="match status" value="1"/>
</dbReference>
<dbReference type="PANTHER" id="PTHR30146">
    <property type="entry name" value="LACI-RELATED TRANSCRIPTIONAL REPRESSOR"/>
    <property type="match status" value="1"/>
</dbReference>
<protein>
    <submittedName>
        <fullName evidence="5">Transcriptional regulator, LacI family</fullName>
    </submittedName>
</protein>
<dbReference type="InterPro" id="IPR010982">
    <property type="entry name" value="Lambda_DNA-bd_dom_sf"/>
</dbReference>
<dbReference type="GO" id="GO:0003700">
    <property type="term" value="F:DNA-binding transcription factor activity"/>
    <property type="evidence" value="ECO:0007669"/>
    <property type="project" value="TreeGrafter"/>
</dbReference>
<dbReference type="RefSeq" id="WP_073151545.1">
    <property type="nucleotide sequence ID" value="NZ_FQYY01000006.1"/>
</dbReference>
<keyword evidence="3" id="KW-0804">Transcription</keyword>
<organism evidence="5 6">
    <name type="scientific">Mesonia phycicola</name>
    <dbReference type="NCBI Taxonomy" id="579105"/>
    <lineage>
        <taxon>Bacteria</taxon>
        <taxon>Pseudomonadati</taxon>
        <taxon>Bacteroidota</taxon>
        <taxon>Flavobacteriia</taxon>
        <taxon>Flavobacteriales</taxon>
        <taxon>Flavobacteriaceae</taxon>
        <taxon>Mesonia</taxon>
    </lineage>
</organism>
<reference evidence="5 6" key="1">
    <citation type="submission" date="2016-11" db="EMBL/GenBank/DDBJ databases">
        <authorList>
            <person name="Jaros S."/>
            <person name="Januszkiewicz K."/>
            <person name="Wedrychowicz H."/>
        </authorList>
    </citation>
    <scope>NUCLEOTIDE SEQUENCE [LARGE SCALE GENOMIC DNA]</scope>
    <source>
        <strain evidence="5 6">DSM 21425</strain>
    </source>
</reference>
<dbReference type="Proteomes" id="UP000184225">
    <property type="component" value="Unassembled WGS sequence"/>
</dbReference>
<dbReference type="PANTHER" id="PTHR30146:SF109">
    <property type="entry name" value="HTH-TYPE TRANSCRIPTIONAL REGULATOR GALS"/>
    <property type="match status" value="1"/>
</dbReference>
<dbReference type="CDD" id="cd06267">
    <property type="entry name" value="PBP1_LacI_sugar_binding-like"/>
    <property type="match status" value="1"/>
</dbReference>
<evidence type="ECO:0000259" key="4">
    <source>
        <dbReference type="PROSITE" id="PS50932"/>
    </source>
</evidence>
<dbReference type="Pfam" id="PF00356">
    <property type="entry name" value="LacI"/>
    <property type="match status" value="1"/>
</dbReference>
<dbReference type="CDD" id="cd01392">
    <property type="entry name" value="HTH_LacI"/>
    <property type="match status" value="1"/>
</dbReference>
<dbReference type="Pfam" id="PF13377">
    <property type="entry name" value="Peripla_BP_3"/>
    <property type="match status" value="1"/>
</dbReference>
<dbReference type="EMBL" id="FQYY01000006">
    <property type="protein sequence ID" value="SHI97837.1"/>
    <property type="molecule type" value="Genomic_DNA"/>
</dbReference>
<dbReference type="AlphaFoldDB" id="A0A1M6FJF9"/>
<evidence type="ECO:0000256" key="1">
    <source>
        <dbReference type="ARBA" id="ARBA00023015"/>
    </source>
</evidence>
<evidence type="ECO:0000256" key="2">
    <source>
        <dbReference type="ARBA" id="ARBA00023125"/>
    </source>
</evidence>
<keyword evidence="6" id="KW-1185">Reference proteome</keyword>
<keyword evidence="2" id="KW-0238">DNA-binding</keyword>
<dbReference type="STRING" id="579105.SAMN04488096_106177"/>
<accession>A0A1M6FJF9</accession>
<feature type="domain" description="HTH lacI-type" evidence="4">
    <location>
        <begin position="7"/>
        <end position="61"/>
    </location>
</feature>